<keyword evidence="2" id="KW-1185">Reference proteome</keyword>
<accession>A0ABV4GMG8</accession>
<sequence>MQVLAEEYTASSMAADIEDGRMAAADDLLAIESIFDQIGEMFDRIEAFRRQLEARVRNTINYADRGGQGLVGRAADLVRRLDALLRDGRHHKATIEWSITSFNPCPAISAAILATRTRF</sequence>
<gene>
    <name evidence="1" type="ORF">ABH992_005528</name>
</gene>
<organism evidence="1 2">
    <name type="scientific">Bradyrhizobium yuanmingense</name>
    <dbReference type="NCBI Taxonomy" id="108015"/>
    <lineage>
        <taxon>Bacteria</taxon>
        <taxon>Pseudomonadati</taxon>
        <taxon>Pseudomonadota</taxon>
        <taxon>Alphaproteobacteria</taxon>
        <taxon>Hyphomicrobiales</taxon>
        <taxon>Nitrobacteraceae</taxon>
        <taxon>Bradyrhizobium</taxon>
    </lineage>
</organism>
<reference evidence="1 2" key="1">
    <citation type="submission" date="2024-07" db="EMBL/GenBank/DDBJ databases">
        <title>Genomic Encyclopedia of Type Strains, Phase V (KMG-V): Genome sequencing to study the core and pangenomes of soil and plant-associated prokaryotes.</title>
        <authorList>
            <person name="Whitman W."/>
        </authorList>
    </citation>
    <scope>NUCLEOTIDE SEQUENCE [LARGE SCALE GENOMIC DNA]</scope>
    <source>
        <strain evidence="1 2">USDA 222</strain>
    </source>
</reference>
<comment type="caution">
    <text evidence="1">The sequence shown here is derived from an EMBL/GenBank/DDBJ whole genome shotgun (WGS) entry which is preliminary data.</text>
</comment>
<evidence type="ECO:0000313" key="2">
    <source>
        <dbReference type="Proteomes" id="UP001565474"/>
    </source>
</evidence>
<name>A0ABV4GMG8_9BRAD</name>
<protein>
    <submittedName>
        <fullName evidence="1">Uncharacterized protein</fullName>
    </submittedName>
</protein>
<dbReference type="Proteomes" id="UP001565474">
    <property type="component" value="Unassembled WGS sequence"/>
</dbReference>
<dbReference type="InterPro" id="IPR043773">
    <property type="entry name" value="JetA"/>
</dbReference>
<dbReference type="EMBL" id="JBGBZN010000002">
    <property type="protein sequence ID" value="MEY9473129.1"/>
    <property type="molecule type" value="Genomic_DNA"/>
</dbReference>
<proteinExistence type="predicted"/>
<evidence type="ECO:0000313" key="1">
    <source>
        <dbReference type="EMBL" id="MEY9473129.1"/>
    </source>
</evidence>
<dbReference type="Pfam" id="PF18982">
    <property type="entry name" value="JetA"/>
    <property type="match status" value="1"/>
</dbReference>